<dbReference type="SUPFAM" id="SSF52172">
    <property type="entry name" value="CheY-like"/>
    <property type="match status" value="1"/>
</dbReference>
<dbReference type="PROSITE" id="PS50043">
    <property type="entry name" value="HTH_LUXR_2"/>
    <property type="match status" value="1"/>
</dbReference>
<dbReference type="PANTHER" id="PTHR43214:SF17">
    <property type="entry name" value="TRANSCRIPTIONAL REGULATORY PROTEIN RCSB"/>
    <property type="match status" value="1"/>
</dbReference>
<dbReference type="Proteomes" id="UP001156627">
    <property type="component" value="Unassembled WGS sequence"/>
</dbReference>
<keyword evidence="7" id="KW-1185">Reference proteome</keyword>
<dbReference type="Pfam" id="PF00196">
    <property type="entry name" value="GerE"/>
    <property type="match status" value="1"/>
</dbReference>
<reference evidence="7" key="1">
    <citation type="journal article" date="2019" name="Int. J. Syst. Evol. Microbiol.">
        <title>The Global Catalogue of Microorganisms (GCM) 10K type strain sequencing project: providing services to taxonomists for standard genome sequencing and annotation.</title>
        <authorList>
            <consortium name="The Broad Institute Genomics Platform"/>
            <consortium name="The Broad Institute Genome Sequencing Center for Infectious Disease"/>
            <person name="Wu L."/>
            <person name="Ma J."/>
        </authorList>
    </citation>
    <scope>NUCLEOTIDE SEQUENCE [LARGE SCALE GENOMIC DNA]</scope>
    <source>
        <strain evidence="7">NBRC 111981</strain>
    </source>
</reference>
<dbReference type="CDD" id="cd17535">
    <property type="entry name" value="REC_NarL-like"/>
    <property type="match status" value="1"/>
</dbReference>
<dbReference type="PROSITE" id="PS50110">
    <property type="entry name" value="RESPONSE_REGULATORY"/>
    <property type="match status" value="1"/>
</dbReference>
<evidence type="ECO:0000259" key="4">
    <source>
        <dbReference type="PROSITE" id="PS50043"/>
    </source>
</evidence>
<dbReference type="EMBL" id="BSOA01000044">
    <property type="protein sequence ID" value="GLQ89869.1"/>
    <property type="molecule type" value="Genomic_DNA"/>
</dbReference>
<dbReference type="SMART" id="SM00448">
    <property type="entry name" value="REC"/>
    <property type="match status" value="1"/>
</dbReference>
<dbReference type="PANTHER" id="PTHR43214">
    <property type="entry name" value="TWO-COMPONENT RESPONSE REGULATOR"/>
    <property type="match status" value="1"/>
</dbReference>
<keyword evidence="1 3" id="KW-0597">Phosphoprotein</keyword>
<dbReference type="SMART" id="SM00421">
    <property type="entry name" value="HTH_LUXR"/>
    <property type="match status" value="1"/>
</dbReference>
<organism evidence="6 7">
    <name type="scientific">Dyella flagellata</name>
    <dbReference type="NCBI Taxonomy" id="1867833"/>
    <lineage>
        <taxon>Bacteria</taxon>
        <taxon>Pseudomonadati</taxon>
        <taxon>Pseudomonadota</taxon>
        <taxon>Gammaproteobacteria</taxon>
        <taxon>Lysobacterales</taxon>
        <taxon>Rhodanobacteraceae</taxon>
        <taxon>Dyella</taxon>
    </lineage>
</organism>
<dbReference type="InterPro" id="IPR016032">
    <property type="entry name" value="Sig_transdc_resp-reg_C-effctor"/>
</dbReference>
<feature type="modified residue" description="4-aspartylphosphate" evidence="3">
    <location>
        <position position="54"/>
    </location>
</feature>
<name>A0ABQ5XHC4_9GAMM</name>
<dbReference type="InterPro" id="IPR058245">
    <property type="entry name" value="NreC/VraR/RcsB-like_REC"/>
</dbReference>
<dbReference type="Gene3D" id="1.10.10.10">
    <property type="entry name" value="Winged helix-like DNA-binding domain superfamily/Winged helix DNA-binding domain"/>
    <property type="match status" value="1"/>
</dbReference>
<evidence type="ECO:0000259" key="5">
    <source>
        <dbReference type="PROSITE" id="PS50110"/>
    </source>
</evidence>
<proteinExistence type="predicted"/>
<feature type="domain" description="HTH luxR-type" evidence="4">
    <location>
        <begin position="152"/>
        <end position="217"/>
    </location>
</feature>
<dbReference type="RefSeq" id="WP_284333306.1">
    <property type="nucleotide sequence ID" value="NZ_BSOA01000044.1"/>
</dbReference>
<dbReference type="CDD" id="cd06170">
    <property type="entry name" value="LuxR_C_like"/>
    <property type="match status" value="1"/>
</dbReference>
<evidence type="ECO:0000256" key="1">
    <source>
        <dbReference type="ARBA" id="ARBA00022553"/>
    </source>
</evidence>
<evidence type="ECO:0000256" key="2">
    <source>
        <dbReference type="ARBA" id="ARBA00023125"/>
    </source>
</evidence>
<dbReference type="GO" id="GO:0003677">
    <property type="term" value="F:DNA binding"/>
    <property type="evidence" value="ECO:0007669"/>
    <property type="project" value="UniProtKB-KW"/>
</dbReference>
<evidence type="ECO:0000256" key="3">
    <source>
        <dbReference type="PROSITE-ProRule" id="PRU00169"/>
    </source>
</evidence>
<protein>
    <submittedName>
        <fullName evidence="6">DNA-binding response regulator</fullName>
    </submittedName>
</protein>
<accession>A0ABQ5XHC4</accession>
<dbReference type="SUPFAM" id="SSF46894">
    <property type="entry name" value="C-terminal effector domain of the bipartite response regulators"/>
    <property type="match status" value="1"/>
</dbReference>
<comment type="caution">
    <text evidence="6">The sequence shown here is derived from an EMBL/GenBank/DDBJ whole genome shotgun (WGS) entry which is preliminary data.</text>
</comment>
<dbReference type="InterPro" id="IPR011006">
    <property type="entry name" value="CheY-like_superfamily"/>
</dbReference>
<dbReference type="Gene3D" id="3.40.50.2300">
    <property type="match status" value="1"/>
</dbReference>
<gene>
    <name evidence="6" type="ORF">GCM10007898_34440</name>
</gene>
<dbReference type="InterPro" id="IPR036388">
    <property type="entry name" value="WH-like_DNA-bd_sf"/>
</dbReference>
<dbReference type="InterPro" id="IPR000792">
    <property type="entry name" value="Tscrpt_reg_LuxR_C"/>
</dbReference>
<sequence>MRVVIADDHEVVRIGLRTILEHCGEDYEVVGQAAGGVKLLEVLAHTACDLVILDFLMPDEQQGAVALDGVTLLHEIRRRHPRLPIVVLTALRNSAIFRSLYQEGADAVVEKAHVVHELLLALRTVRGGRTYVSRHLGEQLAGEHATRTQADGAKAGPQLSRREMEVIRMFAQGRSITEIATLTHRSVKTVSRQKRSAMEKLGLSSDGQLFEYARTHGLAG</sequence>
<dbReference type="InterPro" id="IPR039420">
    <property type="entry name" value="WalR-like"/>
</dbReference>
<dbReference type="PRINTS" id="PR00038">
    <property type="entry name" value="HTHLUXR"/>
</dbReference>
<feature type="domain" description="Response regulatory" evidence="5">
    <location>
        <begin position="2"/>
        <end position="126"/>
    </location>
</feature>
<dbReference type="Pfam" id="PF00072">
    <property type="entry name" value="Response_reg"/>
    <property type="match status" value="1"/>
</dbReference>
<evidence type="ECO:0000313" key="7">
    <source>
        <dbReference type="Proteomes" id="UP001156627"/>
    </source>
</evidence>
<dbReference type="InterPro" id="IPR001789">
    <property type="entry name" value="Sig_transdc_resp-reg_receiver"/>
</dbReference>
<keyword evidence="2 6" id="KW-0238">DNA-binding</keyword>
<evidence type="ECO:0000313" key="6">
    <source>
        <dbReference type="EMBL" id="GLQ89869.1"/>
    </source>
</evidence>